<gene>
    <name evidence="3" type="primary">LOC107574237</name>
</gene>
<feature type="domain" description="ELMO" evidence="2">
    <location>
        <begin position="174"/>
        <end position="343"/>
    </location>
</feature>
<dbReference type="PANTHER" id="PTHR12771:SF8">
    <property type="entry name" value="ENGULFMENT AND CELL MOTILITY PROTEIN 2"/>
    <property type="match status" value="1"/>
</dbReference>
<protein>
    <submittedName>
        <fullName evidence="3">Engulfment and cell motility 2</fullName>
    </submittedName>
</protein>
<organism evidence="3 4">
    <name type="scientific">Sinocyclocheilus grahami</name>
    <name type="common">Dianchi golden-line fish</name>
    <name type="synonym">Barbus grahami</name>
    <dbReference type="NCBI Taxonomy" id="75366"/>
    <lineage>
        <taxon>Eukaryota</taxon>
        <taxon>Metazoa</taxon>
        <taxon>Chordata</taxon>
        <taxon>Craniata</taxon>
        <taxon>Vertebrata</taxon>
        <taxon>Euteleostomi</taxon>
        <taxon>Actinopterygii</taxon>
        <taxon>Neopterygii</taxon>
        <taxon>Teleostei</taxon>
        <taxon>Ostariophysi</taxon>
        <taxon>Cypriniformes</taxon>
        <taxon>Cyprinidae</taxon>
        <taxon>Cyprininae</taxon>
        <taxon>Sinocyclocheilus</taxon>
    </lineage>
</organism>
<reference evidence="3" key="2">
    <citation type="submission" date="2025-09" db="UniProtKB">
        <authorList>
            <consortium name="Ensembl"/>
        </authorList>
    </citation>
    <scope>IDENTIFICATION</scope>
</reference>
<evidence type="ECO:0000313" key="4">
    <source>
        <dbReference type="Proteomes" id="UP000472262"/>
    </source>
</evidence>
<dbReference type="PROSITE" id="PS51335">
    <property type="entry name" value="ELMO"/>
    <property type="match status" value="1"/>
</dbReference>
<dbReference type="Gene3D" id="2.30.29.30">
    <property type="entry name" value="Pleckstrin-homology domain (PH domain)/Phosphotyrosine-binding domain (PTB)"/>
    <property type="match status" value="1"/>
</dbReference>
<dbReference type="Pfam" id="PF16457">
    <property type="entry name" value="PH_12"/>
    <property type="match status" value="1"/>
</dbReference>
<dbReference type="InterPro" id="IPR024574">
    <property type="entry name" value="ELMO_ARM"/>
</dbReference>
<dbReference type="InterPro" id="IPR050868">
    <property type="entry name" value="ELMO_domain-containing"/>
</dbReference>
<dbReference type="CDD" id="cd13359">
    <property type="entry name" value="PH_ELMO1_CED-12"/>
    <property type="match status" value="1"/>
</dbReference>
<evidence type="ECO:0000313" key="3">
    <source>
        <dbReference type="Ensembl" id="ENSSGRP00000022452.1"/>
    </source>
</evidence>
<comment type="function">
    <text evidence="1">Involved in cytoskeletal rearrangements required for phagocytosis of apoptotic cells and cell motility. Acts in association with DOCK1 and CRK. Was initially proposed to be required in complex with DOCK1 to activate Rac Rho small GTPases. May enhance the guanine nucleotide exchange factor (GEF) activity of DOCK1.</text>
</comment>
<dbReference type="PANTHER" id="PTHR12771">
    <property type="entry name" value="ENGULFMENT AND CELL MOTILITY"/>
    <property type="match status" value="1"/>
</dbReference>
<keyword evidence="4" id="KW-1185">Reference proteome</keyword>
<dbReference type="Ensembl" id="ENSSGRT00000024220.1">
    <property type="protein sequence ID" value="ENSSGRP00000022452.1"/>
    <property type="gene ID" value="ENSSGRG00000012265.1"/>
</dbReference>
<accession>A0A672LI68</accession>
<evidence type="ECO:0000259" key="2">
    <source>
        <dbReference type="PROSITE" id="PS51335"/>
    </source>
</evidence>
<dbReference type="SUPFAM" id="SSF50729">
    <property type="entry name" value="PH domain-like"/>
    <property type="match status" value="1"/>
</dbReference>
<dbReference type="InterPro" id="IPR006816">
    <property type="entry name" value="ELMO_dom"/>
</dbReference>
<dbReference type="InterPro" id="IPR001849">
    <property type="entry name" value="PH_domain"/>
</dbReference>
<name>A0A672LI68_SINGR</name>
<dbReference type="Gene3D" id="6.10.250.810">
    <property type="match status" value="1"/>
</dbReference>
<dbReference type="FunFam" id="2.30.29.30:FF:000053">
    <property type="entry name" value="Engulfment and cell motility protein 1"/>
    <property type="match status" value="1"/>
</dbReference>
<evidence type="ECO:0000256" key="1">
    <source>
        <dbReference type="ARBA" id="ARBA00024863"/>
    </source>
</evidence>
<dbReference type="Pfam" id="PF04727">
    <property type="entry name" value="ELMO_CED12"/>
    <property type="match status" value="1"/>
</dbReference>
<dbReference type="GO" id="GO:0007015">
    <property type="term" value="P:actin filament organization"/>
    <property type="evidence" value="ECO:0007669"/>
    <property type="project" value="TreeGrafter"/>
</dbReference>
<dbReference type="Proteomes" id="UP000472262">
    <property type="component" value="Unassembled WGS sequence"/>
</dbReference>
<dbReference type="InterPro" id="IPR011993">
    <property type="entry name" value="PH-like_dom_sf"/>
</dbReference>
<proteinExistence type="predicted"/>
<dbReference type="GO" id="GO:0048870">
    <property type="term" value="P:cell motility"/>
    <property type="evidence" value="ECO:0007669"/>
    <property type="project" value="TreeGrafter"/>
</dbReference>
<reference evidence="3" key="1">
    <citation type="submission" date="2025-08" db="UniProtKB">
        <authorList>
            <consortium name="Ensembl"/>
        </authorList>
    </citation>
    <scope>IDENTIFICATION</scope>
</reference>
<dbReference type="AlphaFoldDB" id="A0A672LI68"/>
<dbReference type="Pfam" id="PF11841">
    <property type="entry name" value="ELMO_ARM"/>
    <property type="match status" value="1"/>
</dbReference>
<sequence length="578" mass="66493">MPSPSDIVKVAIEWPGANAQLIEIDQKKPLASVIAAYVNQPMVDVSILQRSLAILESMVLNSHSLYQRVAQETTVAQLITHLQVSNQEIQTYAIALINALFLKTPEDRRTLMFVICMASTLAQKHLRGIILNHIIRGNRPVKAEMAHQLYVLQVLTFNLLEERMMTKMDPNDQTQRDIIFELRRIVFDGDSDPSGTEKRKAIYTKDYKMLGFTNPVNPAMDFTQTPPGMLALDNMLYLAKVHQDTYIRIVLENSSREDKHECPFGRSAIELTRVLCDILQVGELPNEGCNDFHPMFFTHERAWEEFFCVCIQLLNKTWKEMRATAEDFNKVMTVVREQITRALAMKPPSLEQLRVKLRSLSYAEVLRLRQSERMSQDDFQSPPIIELRERIQPEILELIKQQRLSRLCEGSCFRKLANRRRQEKFWFCRLSLNHKVLHYGDLDESTQGEVPFELLTDTIPVSDIKAVLTGKDCPHMKEKSALKQNKEVLELAFSILYDPDEALNFVATNKYEYCIWTDGLSALLGKELGSDLTRSDLDTLMSMEMKLRLLDLENITIPEAPPPVPKEPSTYNFTYNYG</sequence>